<reference evidence="1" key="2">
    <citation type="journal article" date="2015" name="Data Brief">
        <title>Shoot transcriptome of the giant reed, Arundo donax.</title>
        <authorList>
            <person name="Barrero R.A."/>
            <person name="Guerrero F.D."/>
            <person name="Moolhuijzen P."/>
            <person name="Goolsby J.A."/>
            <person name="Tidwell J."/>
            <person name="Bellgard S.E."/>
            <person name="Bellgard M.I."/>
        </authorList>
    </citation>
    <scope>NUCLEOTIDE SEQUENCE</scope>
    <source>
        <tissue evidence="1">Shoot tissue taken approximately 20 cm above the soil surface</tissue>
    </source>
</reference>
<dbReference type="AlphaFoldDB" id="A0A0A8YPP3"/>
<sequence length="27" mass="3057">MSVSVNSCFCQSKSNHKGFILFCTQFI</sequence>
<organism evidence="1">
    <name type="scientific">Arundo donax</name>
    <name type="common">Giant reed</name>
    <name type="synonym">Donax arundinaceus</name>
    <dbReference type="NCBI Taxonomy" id="35708"/>
    <lineage>
        <taxon>Eukaryota</taxon>
        <taxon>Viridiplantae</taxon>
        <taxon>Streptophyta</taxon>
        <taxon>Embryophyta</taxon>
        <taxon>Tracheophyta</taxon>
        <taxon>Spermatophyta</taxon>
        <taxon>Magnoliopsida</taxon>
        <taxon>Liliopsida</taxon>
        <taxon>Poales</taxon>
        <taxon>Poaceae</taxon>
        <taxon>PACMAD clade</taxon>
        <taxon>Arundinoideae</taxon>
        <taxon>Arundineae</taxon>
        <taxon>Arundo</taxon>
    </lineage>
</organism>
<proteinExistence type="predicted"/>
<name>A0A0A8YPP3_ARUDO</name>
<protein>
    <submittedName>
        <fullName evidence="1">Uncharacterized protein</fullName>
    </submittedName>
</protein>
<reference evidence="1" key="1">
    <citation type="submission" date="2014-09" db="EMBL/GenBank/DDBJ databases">
        <authorList>
            <person name="Magalhaes I.L.F."/>
            <person name="Oliveira U."/>
            <person name="Santos F.R."/>
            <person name="Vidigal T.H.D.A."/>
            <person name="Brescovit A.D."/>
            <person name="Santos A.J."/>
        </authorList>
    </citation>
    <scope>NUCLEOTIDE SEQUENCE</scope>
    <source>
        <tissue evidence="1">Shoot tissue taken approximately 20 cm above the soil surface</tissue>
    </source>
</reference>
<evidence type="ECO:0000313" key="1">
    <source>
        <dbReference type="EMBL" id="JAD26800.1"/>
    </source>
</evidence>
<dbReference type="EMBL" id="GBRH01271095">
    <property type="protein sequence ID" value="JAD26800.1"/>
    <property type="molecule type" value="Transcribed_RNA"/>
</dbReference>
<accession>A0A0A8YPP3</accession>